<evidence type="ECO:0000256" key="1">
    <source>
        <dbReference type="ARBA" id="ARBA00023015"/>
    </source>
</evidence>
<keyword evidence="2" id="KW-0238">DNA-binding</keyword>
<dbReference type="PROSITE" id="PS01124">
    <property type="entry name" value="HTH_ARAC_FAMILY_2"/>
    <property type="match status" value="1"/>
</dbReference>
<dbReference type="GO" id="GO:0003700">
    <property type="term" value="F:DNA-binding transcription factor activity"/>
    <property type="evidence" value="ECO:0007669"/>
    <property type="project" value="InterPro"/>
</dbReference>
<dbReference type="Gene3D" id="1.10.10.60">
    <property type="entry name" value="Homeodomain-like"/>
    <property type="match status" value="1"/>
</dbReference>
<reference evidence="5 6" key="1">
    <citation type="submission" date="2020-04" db="EMBL/GenBank/DDBJ databases">
        <title>Acinetobacter Taxon 24.</title>
        <authorList>
            <person name="Nemec A."/>
            <person name="Radolfova-Krizova L."/>
            <person name="Higgins P.G."/>
            <person name="Spanelova P."/>
        </authorList>
    </citation>
    <scope>NUCLEOTIDE SEQUENCE [LARGE SCALE GENOMIC DNA]</scope>
    <source>
        <strain evidence="5 6">ANC 5380</strain>
    </source>
</reference>
<comment type="caution">
    <text evidence="5">The sequence shown here is derived from an EMBL/GenBank/DDBJ whole genome shotgun (WGS) entry which is preliminary data.</text>
</comment>
<keyword evidence="3" id="KW-0804">Transcription</keyword>
<evidence type="ECO:0000313" key="5">
    <source>
        <dbReference type="EMBL" id="NNH79443.1"/>
    </source>
</evidence>
<accession>A0A7Y2WD49</accession>
<gene>
    <name evidence="5" type="ORF">HLH17_17785</name>
</gene>
<dbReference type="GO" id="GO:0043565">
    <property type="term" value="F:sequence-specific DNA binding"/>
    <property type="evidence" value="ECO:0007669"/>
    <property type="project" value="InterPro"/>
</dbReference>
<proteinExistence type="predicted"/>
<dbReference type="Pfam" id="PF12833">
    <property type="entry name" value="HTH_18"/>
    <property type="match status" value="1"/>
</dbReference>
<organism evidence="5 6">
    <name type="scientific">Acinetobacter terrae</name>
    <dbReference type="NCBI Taxonomy" id="2731247"/>
    <lineage>
        <taxon>Bacteria</taxon>
        <taxon>Pseudomonadati</taxon>
        <taxon>Pseudomonadota</taxon>
        <taxon>Gammaproteobacteria</taxon>
        <taxon>Moraxellales</taxon>
        <taxon>Moraxellaceae</taxon>
        <taxon>Acinetobacter</taxon>
        <taxon>Acinetobacter Taxon 24</taxon>
    </lineage>
</organism>
<dbReference type="InterPro" id="IPR018062">
    <property type="entry name" value="HTH_AraC-typ_CS"/>
</dbReference>
<dbReference type="InterPro" id="IPR053142">
    <property type="entry name" value="PchR_regulatory_protein"/>
</dbReference>
<dbReference type="PANTHER" id="PTHR47893">
    <property type="entry name" value="REGULATORY PROTEIN PCHR"/>
    <property type="match status" value="1"/>
</dbReference>
<evidence type="ECO:0000256" key="2">
    <source>
        <dbReference type="ARBA" id="ARBA00023125"/>
    </source>
</evidence>
<dbReference type="RefSeq" id="WP_171528565.1">
    <property type="nucleotide sequence ID" value="NZ_JABERL010000086.1"/>
</dbReference>
<dbReference type="InterPro" id="IPR009057">
    <property type="entry name" value="Homeodomain-like_sf"/>
</dbReference>
<dbReference type="SMART" id="SM00342">
    <property type="entry name" value="HTH_ARAC"/>
    <property type="match status" value="1"/>
</dbReference>
<name>A0A7Y2WD49_9GAMM</name>
<dbReference type="Proteomes" id="UP000569202">
    <property type="component" value="Unassembled WGS sequence"/>
</dbReference>
<dbReference type="InterPro" id="IPR018060">
    <property type="entry name" value="HTH_AraC"/>
</dbReference>
<dbReference type="PROSITE" id="PS00041">
    <property type="entry name" value="HTH_ARAC_FAMILY_1"/>
    <property type="match status" value="1"/>
</dbReference>
<dbReference type="SUPFAM" id="SSF46689">
    <property type="entry name" value="Homeodomain-like"/>
    <property type="match status" value="1"/>
</dbReference>
<evidence type="ECO:0000256" key="3">
    <source>
        <dbReference type="ARBA" id="ARBA00023163"/>
    </source>
</evidence>
<dbReference type="PANTHER" id="PTHR47893:SF1">
    <property type="entry name" value="REGULATORY PROTEIN PCHR"/>
    <property type="match status" value="1"/>
</dbReference>
<sequence length="318" mass="36580">MFESQKNNQITPPLYFNDADEQALFIQGWDQQYEQISMGKFSGRLQELWLGDIQFILEGCSQSVHQIGASWHDSRCFILPIQQEGVSFFRNQVVDIDTPMTLNPNEIMDYRTCSNNLTIGIAIPNQIMDALSCLEECENLNDFFCLHPHLHANTAQFNELKSLLIHLFSHATAHAELPSSVNEHFILDEIFCLLFSSFSIYENTLAKKIYSHKKIVNHVKELILEDPSIPPSMTEICKEVGVSQKVLQHCFHEIMGTSPAQYLKAVRLNRVRRDLKKADHRIESVQDIACKWGFWHASNFTSNYKTMFGELPSETLIH</sequence>
<dbReference type="AlphaFoldDB" id="A0A7Y2WD49"/>
<evidence type="ECO:0000313" key="6">
    <source>
        <dbReference type="Proteomes" id="UP000569202"/>
    </source>
</evidence>
<feature type="domain" description="HTH araC/xylS-type" evidence="4">
    <location>
        <begin position="217"/>
        <end position="318"/>
    </location>
</feature>
<dbReference type="EMBL" id="JABERL010000086">
    <property type="protein sequence ID" value="NNH79443.1"/>
    <property type="molecule type" value="Genomic_DNA"/>
</dbReference>
<evidence type="ECO:0000259" key="4">
    <source>
        <dbReference type="PROSITE" id="PS01124"/>
    </source>
</evidence>
<protein>
    <submittedName>
        <fullName evidence="5">Helix-turn-helix domain-containing protein</fullName>
    </submittedName>
</protein>
<keyword evidence="1" id="KW-0805">Transcription regulation</keyword>